<gene>
    <name evidence="9" type="ORF">DFR71_1275</name>
</gene>
<sequence>MAILLSLVSMLSTLFGGFVAMRIGDRKHLVLGLAAGVMFGVVAFDLIPEALEQSDGMFRGIPYVLIAAVLGFLSLHVIERAVAVHRGHEQEFGTHKHGLESVGLLAAGGLIFHSTLDGFGIGLGYQAGAAVGMSVAIAVICHDFADGFNTFTIPTVYGSARKRALTLLGLDAIAPVVGAVLGTLIHVPENWIGLYMGYFAGFLLYLATADILPEAHAGHPSRMTLLCTLLGVAAMFVVAAMSH</sequence>
<keyword evidence="4 8" id="KW-0812">Transmembrane</keyword>
<dbReference type="RefSeq" id="WP_067449982.1">
    <property type="nucleotide sequence ID" value="NZ_SMFR01000001.1"/>
</dbReference>
<feature type="transmembrane region" description="Helical" evidence="8">
    <location>
        <begin position="191"/>
        <end position="212"/>
    </location>
</feature>
<dbReference type="EMBL" id="SMFR01000001">
    <property type="protein sequence ID" value="TCK00277.1"/>
    <property type="molecule type" value="Genomic_DNA"/>
</dbReference>
<accession>A0A4R1FXD9</accession>
<dbReference type="AlphaFoldDB" id="A0A4R1FXD9"/>
<dbReference type="InterPro" id="IPR003689">
    <property type="entry name" value="ZIP"/>
</dbReference>
<dbReference type="PANTHER" id="PTHR11040">
    <property type="entry name" value="ZINC/IRON TRANSPORTER"/>
    <property type="match status" value="1"/>
</dbReference>
<keyword evidence="6 8" id="KW-1133">Transmembrane helix</keyword>
<dbReference type="OrthoDB" id="120163at2"/>
<dbReference type="GO" id="GO:0005385">
    <property type="term" value="F:zinc ion transmembrane transporter activity"/>
    <property type="evidence" value="ECO:0007669"/>
    <property type="project" value="TreeGrafter"/>
</dbReference>
<feature type="transmembrane region" description="Helical" evidence="8">
    <location>
        <begin position="30"/>
        <end position="48"/>
    </location>
</feature>
<evidence type="ECO:0000313" key="10">
    <source>
        <dbReference type="Proteomes" id="UP000294856"/>
    </source>
</evidence>
<feature type="transmembrane region" description="Helical" evidence="8">
    <location>
        <begin position="224"/>
        <end position="242"/>
    </location>
</feature>
<feature type="transmembrane region" description="Helical" evidence="8">
    <location>
        <begin position="123"/>
        <end position="145"/>
    </location>
</feature>
<dbReference type="Pfam" id="PF02535">
    <property type="entry name" value="Zip"/>
    <property type="match status" value="1"/>
</dbReference>
<feature type="transmembrane region" description="Helical" evidence="8">
    <location>
        <begin position="60"/>
        <end position="78"/>
    </location>
</feature>
<dbReference type="Proteomes" id="UP000294856">
    <property type="component" value="Unassembled WGS sequence"/>
</dbReference>
<evidence type="ECO:0000256" key="4">
    <source>
        <dbReference type="ARBA" id="ARBA00022692"/>
    </source>
</evidence>
<keyword evidence="10" id="KW-1185">Reference proteome</keyword>
<evidence type="ECO:0000256" key="3">
    <source>
        <dbReference type="ARBA" id="ARBA00022475"/>
    </source>
</evidence>
<keyword evidence="5" id="KW-0862">Zinc</keyword>
<evidence type="ECO:0000256" key="8">
    <source>
        <dbReference type="SAM" id="Phobius"/>
    </source>
</evidence>
<comment type="similarity">
    <text evidence="2">Belongs to the ZIP transporter (TC 2.A.5) family.</text>
</comment>
<comment type="caution">
    <text evidence="9">The sequence shown here is derived from an EMBL/GenBank/DDBJ whole genome shotgun (WGS) entry which is preliminary data.</text>
</comment>
<dbReference type="PANTHER" id="PTHR11040:SF211">
    <property type="entry name" value="ZINC TRANSPORTER ZIP11"/>
    <property type="match status" value="1"/>
</dbReference>
<evidence type="ECO:0000256" key="6">
    <source>
        <dbReference type="ARBA" id="ARBA00022989"/>
    </source>
</evidence>
<dbReference type="GO" id="GO:0005886">
    <property type="term" value="C:plasma membrane"/>
    <property type="evidence" value="ECO:0007669"/>
    <property type="project" value="UniProtKB-SubCell"/>
</dbReference>
<protein>
    <submittedName>
        <fullName evidence="9">ZIP family zinc transporter</fullName>
    </submittedName>
</protein>
<reference evidence="9 10" key="1">
    <citation type="submission" date="2019-03" db="EMBL/GenBank/DDBJ databases">
        <title>Genomic Encyclopedia of Type Strains, Phase IV (KMG-IV): sequencing the most valuable type-strain genomes for metagenomic binning, comparative biology and taxonomic classification.</title>
        <authorList>
            <person name="Goeker M."/>
        </authorList>
    </citation>
    <scope>NUCLEOTIDE SEQUENCE [LARGE SCALE GENOMIC DNA]</scope>
    <source>
        <strain evidence="9 10">DSM 44684</strain>
    </source>
</reference>
<keyword evidence="7 8" id="KW-0472">Membrane</keyword>
<dbReference type="STRING" id="1210063.GCA_001612665_02873"/>
<comment type="subcellular location">
    <subcellularLocation>
        <location evidence="1">Cell membrane</location>
        <topology evidence="1">Multi-pass membrane protein</topology>
    </subcellularLocation>
</comment>
<feature type="transmembrane region" description="Helical" evidence="8">
    <location>
        <begin position="165"/>
        <end position="185"/>
    </location>
</feature>
<name>A0A4R1FXD9_9NOCA</name>
<keyword evidence="3" id="KW-1003">Cell membrane</keyword>
<evidence type="ECO:0000313" key="9">
    <source>
        <dbReference type="EMBL" id="TCK00277.1"/>
    </source>
</evidence>
<evidence type="ECO:0000256" key="2">
    <source>
        <dbReference type="ARBA" id="ARBA00006939"/>
    </source>
</evidence>
<evidence type="ECO:0000256" key="5">
    <source>
        <dbReference type="ARBA" id="ARBA00022833"/>
    </source>
</evidence>
<proteinExistence type="inferred from homology"/>
<evidence type="ECO:0000256" key="7">
    <source>
        <dbReference type="ARBA" id="ARBA00023136"/>
    </source>
</evidence>
<organism evidence="9 10">
    <name type="scientific">Nocardia alba</name>
    <dbReference type="NCBI Taxonomy" id="225051"/>
    <lineage>
        <taxon>Bacteria</taxon>
        <taxon>Bacillati</taxon>
        <taxon>Actinomycetota</taxon>
        <taxon>Actinomycetes</taxon>
        <taxon>Mycobacteriales</taxon>
        <taxon>Nocardiaceae</taxon>
        <taxon>Nocardia</taxon>
    </lineage>
</organism>
<evidence type="ECO:0000256" key="1">
    <source>
        <dbReference type="ARBA" id="ARBA00004651"/>
    </source>
</evidence>